<reference evidence="2" key="1">
    <citation type="submission" date="2022-12" db="EMBL/GenBank/DDBJ databases">
        <authorList>
            <person name="Brejova B."/>
        </authorList>
    </citation>
    <scope>NUCLEOTIDE SEQUENCE</scope>
</reference>
<dbReference type="OrthoDB" id="5351126at2759"/>
<dbReference type="Proteomes" id="UP001152885">
    <property type="component" value="Unassembled WGS sequence"/>
</dbReference>
<comment type="caution">
    <text evidence="2">The sequence shown here is derived from an EMBL/GenBank/DDBJ whole genome shotgun (WGS) entry which is preliminary data.</text>
</comment>
<evidence type="ECO:0000256" key="1">
    <source>
        <dbReference type="SAM" id="MobiDB-lite"/>
    </source>
</evidence>
<accession>A0A9W4TTS1</accession>
<keyword evidence="3" id="KW-1185">Reference proteome</keyword>
<evidence type="ECO:0000313" key="3">
    <source>
        <dbReference type="Proteomes" id="UP001152885"/>
    </source>
</evidence>
<protein>
    <submittedName>
        <fullName evidence="2">Uncharacterized protein</fullName>
    </submittedName>
</protein>
<feature type="region of interest" description="Disordered" evidence="1">
    <location>
        <begin position="338"/>
        <end position="362"/>
    </location>
</feature>
<evidence type="ECO:0000313" key="2">
    <source>
        <dbReference type="EMBL" id="CAI5756969.1"/>
    </source>
</evidence>
<name>A0A9W4TTS1_9ASCO</name>
<dbReference type="AlphaFoldDB" id="A0A9W4TTS1"/>
<feature type="compositionally biased region" description="Low complexity" evidence="1">
    <location>
        <begin position="347"/>
        <end position="362"/>
    </location>
</feature>
<gene>
    <name evidence="2" type="ORF">CANVERA_P1486</name>
</gene>
<sequence length="770" mass="88760">MFSESIDYHNHLPPYRSLLNPNARYDYKTHTLIPLSQNDLNRLQSLFRNKKNNVNNNDQNNSNNSNGFKMKYKSLLSDVGRSISLRISNSNLLSNTNLPSAPTNGSTNTNFDAITTNSISSLCTTTPIPNSASSNVTTSSTQHSSSKVLKKSSTTIFQSAIQQQSPPVKLHLKNLPIEILDYIMSLVDSKNDYKSCLYTCQLFYVLAKPYYYENLQFNSTYRFAQFITYLRLNSDVGQYVKTIDLSNLKPGYDEDEEEQNNNQNNNLEDIEDDNHDENNNENLDENLNNEIHNLLNTQVKIDSISQSKIYAGWRDWKFKNNPLYTIHPYPSTILTKTSSNSQYSIGSSKSVTSHKSSSSTSKKFTKPFKYFKTKKRSRSFSNSSHTRKSPRLEYLKLKSNDNNQTSSVLSRNVSPHPLINKFLLNYSTSKDVPIGYVLHLMNLCPNIISLNLGNLSLSIDYEVSRSTINKYQNFDLMNNYSKDLIYKIDNIMRLNNDDSSNNHVTNHGSSLFNFTHGNHFMTNNFFKSNQSTSSTTSSIYSVATFSKPIRKYNSLLPPLPPTIADISYLNKGDGKVYLSDLNLKSINNLYLKKINEEEILSTIIKIHGKRLMYYNSKVYLNLNPLNADIAGNLKYINLSSMIWLNRTLIENFLKKLLTRRSNDLKTYGFYDNDVFSYIDQESESEDEEEEEVENKKKHEHPIIYKQDLIIDFTDSGMYKNLQWAKRIDLNTFEGCKLANKIIKNEINQPFEEFMRRERQRRGRIGENYLA</sequence>
<feature type="compositionally biased region" description="Low complexity" evidence="1">
    <location>
        <begin position="52"/>
        <end position="66"/>
    </location>
</feature>
<feature type="region of interest" description="Disordered" evidence="1">
    <location>
        <begin position="49"/>
        <end position="68"/>
    </location>
</feature>
<feature type="region of interest" description="Disordered" evidence="1">
    <location>
        <begin position="250"/>
        <end position="284"/>
    </location>
</feature>
<dbReference type="EMBL" id="CANTUO010000001">
    <property type="protein sequence ID" value="CAI5756969.1"/>
    <property type="molecule type" value="Genomic_DNA"/>
</dbReference>
<organism evidence="2 3">
    <name type="scientific">Candida verbasci</name>
    <dbReference type="NCBI Taxonomy" id="1227364"/>
    <lineage>
        <taxon>Eukaryota</taxon>
        <taxon>Fungi</taxon>
        <taxon>Dikarya</taxon>
        <taxon>Ascomycota</taxon>
        <taxon>Saccharomycotina</taxon>
        <taxon>Pichiomycetes</taxon>
        <taxon>Debaryomycetaceae</taxon>
        <taxon>Candida/Lodderomyces clade</taxon>
        <taxon>Candida</taxon>
    </lineage>
</organism>
<proteinExistence type="predicted"/>